<dbReference type="InterPro" id="IPR050984">
    <property type="entry name" value="Gfo/Idh/MocA_domain"/>
</dbReference>
<name>A0ABR4CDW9_9HELO</name>
<dbReference type="PANTHER" id="PTHR22604:SF105">
    <property type="entry name" value="TRANS-1,2-DIHYDROBENZENE-1,2-DIOL DEHYDROGENASE"/>
    <property type="match status" value="1"/>
</dbReference>
<keyword evidence="2" id="KW-0560">Oxidoreductase</keyword>
<comment type="catalytic activity">
    <reaction evidence="5">
        <text>D-xylose + NADP(+) = D-xylono-1,5-lactone + NADPH + H(+)</text>
        <dbReference type="Rhea" id="RHEA:22000"/>
        <dbReference type="ChEBI" id="CHEBI:15378"/>
        <dbReference type="ChEBI" id="CHEBI:15867"/>
        <dbReference type="ChEBI" id="CHEBI:53455"/>
        <dbReference type="ChEBI" id="CHEBI:57783"/>
        <dbReference type="ChEBI" id="CHEBI:58349"/>
        <dbReference type="EC" id="1.1.1.179"/>
    </reaction>
</comment>
<dbReference type="Proteomes" id="UP001595075">
    <property type="component" value="Unassembled WGS sequence"/>
</dbReference>
<evidence type="ECO:0000256" key="4">
    <source>
        <dbReference type="ARBA" id="ARBA00042988"/>
    </source>
</evidence>
<comment type="similarity">
    <text evidence="1">Belongs to the Gfo/Idh/MocA family.</text>
</comment>
<dbReference type="InterPro" id="IPR000683">
    <property type="entry name" value="Gfo/Idh/MocA-like_OxRdtase_N"/>
</dbReference>
<dbReference type="PANTHER" id="PTHR22604">
    <property type="entry name" value="OXIDOREDUCTASES"/>
    <property type="match status" value="1"/>
</dbReference>
<evidence type="ECO:0000259" key="6">
    <source>
        <dbReference type="Pfam" id="PF01408"/>
    </source>
</evidence>
<dbReference type="InterPro" id="IPR036291">
    <property type="entry name" value="NAD(P)-bd_dom_sf"/>
</dbReference>
<organism evidence="7 8">
    <name type="scientific">Oculimacula yallundae</name>
    <dbReference type="NCBI Taxonomy" id="86028"/>
    <lineage>
        <taxon>Eukaryota</taxon>
        <taxon>Fungi</taxon>
        <taxon>Dikarya</taxon>
        <taxon>Ascomycota</taxon>
        <taxon>Pezizomycotina</taxon>
        <taxon>Leotiomycetes</taxon>
        <taxon>Helotiales</taxon>
        <taxon>Ploettnerulaceae</taxon>
        <taxon>Oculimacula</taxon>
    </lineage>
</organism>
<dbReference type="SUPFAM" id="SSF51735">
    <property type="entry name" value="NAD(P)-binding Rossmann-fold domains"/>
    <property type="match status" value="1"/>
</dbReference>
<dbReference type="Gene3D" id="3.40.50.720">
    <property type="entry name" value="NAD(P)-binding Rossmann-like Domain"/>
    <property type="match status" value="1"/>
</dbReference>
<evidence type="ECO:0000256" key="2">
    <source>
        <dbReference type="ARBA" id="ARBA00023002"/>
    </source>
</evidence>
<evidence type="ECO:0000256" key="5">
    <source>
        <dbReference type="ARBA" id="ARBA00049233"/>
    </source>
</evidence>
<evidence type="ECO:0000256" key="3">
    <source>
        <dbReference type="ARBA" id="ARBA00038984"/>
    </source>
</evidence>
<proteinExistence type="inferred from homology"/>
<sequence length="150" mass="16578">MKDYCSNREFRAFMMAALLNRVWTAFVPPVVEKKKDAIRFGVLGAANIAFLALINPAKSHPEVVIQAIAARIRTRAEAFAKKHGIPDVRDSYQEILDDPDIDAIFVPLPNNLHFEWALKAMLAGKHVLLEKPSVSTPSRPTTSSTTPASP</sequence>
<evidence type="ECO:0000313" key="8">
    <source>
        <dbReference type="Proteomes" id="UP001595075"/>
    </source>
</evidence>
<evidence type="ECO:0000313" key="7">
    <source>
        <dbReference type="EMBL" id="KAL2067456.1"/>
    </source>
</evidence>
<keyword evidence="8" id="KW-1185">Reference proteome</keyword>
<evidence type="ECO:0000256" key="1">
    <source>
        <dbReference type="ARBA" id="ARBA00010928"/>
    </source>
</evidence>
<dbReference type="EC" id="1.1.1.179" evidence="3"/>
<dbReference type="EMBL" id="JAZHXI010000010">
    <property type="protein sequence ID" value="KAL2067456.1"/>
    <property type="molecule type" value="Genomic_DNA"/>
</dbReference>
<gene>
    <name evidence="7" type="ORF">VTL71DRAFT_1881</name>
</gene>
<feature type="domain" description="Gfo/Idh/MocA-like oxidoreductase N-terminal" evidence="6">
    <location>
        <begin position="38"/>
        <end position="137"/>
    </location>
</feature>
<comment type="caution">
    <text evidence="7">The sequence shown here is derived from an EMBL/GenBank/DDBJ whole genome shotgun (WGS) entry which is preliminary data.</text>
</comment>
<reference evidence="7 8" key="1">
    <citation type="journal article" date="2024" name="Commun. Biol.">
        <title>Comparative genomic analysis of thermophilic fungi reveals convergent evolutionary adaptations and gene losses.</title>
        <authorList>
            <person name="Steindorff A.S."/>
            <person name="Aguilar-Pontes M.V."/>
            <person name="Robinson A.J."/>
            <person name="Andreopoulos B."/>
            <person name="LaButti K."/>
            <person name="Kuo A."/>
            <person name="Mondo S."/>
            <person name="Riley R."/>
            <person name="Otillar R."/>
            <person name="Haridas S."/>
            <person name="Lipzen A."/>
            <person name="Grimwood J."/>
            <person name="Schmutz J."/>
            <person name="Clum A."/>
            <person name="Reid I.D."/>
            <person name="Moisan M.C."/>
            <person name="Butler G."/>
            <person name="Nguyen T.T.M."/>
            <person name="Dewar K."/>
            <person name="Conant G."/>
            <person name="Drula E."/>
            <person name="Henrissat B."/>
            <person name="Hansel C."/>
            <person name="Singer S."/>
            <person name="Hutchinson M.I."/>
            <person name="de Vries R.P."/>
            <person name="Natvig D.O."/>
            <person name="Powell A.J."/>
            <person name="Tsang A."/>
            <person name="Grigoriev I.V."/>
        </authorList>
    </citation>
    <scope>NUCLEOTIDE SEQUENCE [LARGE SCALE GENOMIC DNA]</scope>
    <source>
        <strain evidence="7 8">CBS 494.80</strain>
    </source>
</reference>
<dbReference type="Pfam" id="PF01408">
    <property type="entry name" value="GFO_IDH_MocA"/>
    <property type="match status" value="1"/>
</dbReference>
<protein>
    <recommendedName>
        <fullName evidence="3">D-xylose 1-dehydrogenase (NADP(+), D-xylono-1,5-lactone-forming)</fullName>
        <ecNumber evidence="3">1.1.1.179</ecNumber>
    </recommendedName>
    <alternativeName>
        <fullName evidence="4">D-xylose-NADP dehydrogenase</fullName>
    </alternativeName>
</protein>
<accession>A0ABR4CDW9</accession>